<reference evidence="1" key="1">
    <citation type="submission" date="2018-05" db="EMBL/GenBank/DDBJ databases">
        <authorList>
            <person name="Lanie J.A."/>
            <person name="Ng W.-L."/>
            <person name="Kazmierczak K.M."/>
            <person name="Andrzejewski T.M."/>
            <person name="Davidsen T.M."/>
            <person name="Wayne K.J."/>
            <person name="Tettelin H."/>
            <person name="Glass J.I."/>
            <person name="Rusch D."/>
            <person name="Podicherti R."/>
            <person name="Tsui H.-C.T."/>
            <person name="Winkler M.E."/>
        </authorList>
    </citation>
    <scope>NUCLEOTIDE SEQUENCE</scope>
</reference>
<name>A0A381VGH1_9ZZZZ</name>
<sequence>MLEYADIQEGALMLDLVIKGGQVV</sequence>
<evidence type="ECO:0000313" key="1">
    <source>
        <dbReference type="EMBL" id="SVA39314.1"/>
    </source>
</evidence>
<organism evidence="1">
    <name type="scientific">marine metagenome</name>
    <dbReference type="NCBI Taxonomy" id="408172"/>
    <lineage>
        <taxon>unclassified sequences</taxon>
        <taxon>metagenomes</taxon>
        <taxon>ecological metagenomes</taxon>
    </lineage>
</organism>
<proteinExistence type="predicted"/>
<dbReference type="EMBL" id="UINC01008743">
    <property type="protein sequence ID" value="SVA39314.1"/>
    <property type="molecule type" value="Genomic_DNA"/>
</dbReference>
<dbReference type="AlphaFoldDB" id="A0A381VGH1"/>
<feature type="non-terminal residue" evidence="1">
    <location>
        <position position="1"/>
    </location>
</feature>
<feature type="non-terminal residue" evidence="1">
    <location>
        <position position="24"/>
    </location>
</feature>
<gene>
    <name evidence="1" type="ORF">METZ01_LOCUS92168</name>
</gene>
<protein>
    <submittedName>
        <fullName evidence="1">Uncharacterized protein</fullName>
    </submittedName>
</protein>
<accession>A0A381VGH1</accession>